<feature type="transmembrane region" description="Helical" evidence="1">
    <location>
        <begin position="88"/>
        <end position="108"/>
    </location>
</feature>
<evidence type="ECO:0000313" key="3">
    <source>
        <dbReference type="Proteomes" id="UP000541535"/>
    </source>
</evidence>
<reference evidence="2 3" key="1">
    <citation type="submission" date="2020-08" db="EMBL/GenBank/DDBJ databases">
        <title>Genomic Encyclopedia of Type Strains, Phase III (KMG-III): the genomes of soil and plant-associated and newly described type strains.</title>
        <authorList>
            <person name="Whitman W."/>
        </authorList>
    </citation>
    <scope>NUCLEOTIDE SEQUENCE [LARGE SCALE GENOMIC DNA]</scope>
    <source>
        <strain evidence="2 3">CECT 8897</strain>
    </source>
</reference>
<dbReference type="Proteomes" id="UP000541535">
    <property type="component" value="Unassembled WGS sequence"/>
</dbReference>
<evidence type="ECO:0000313" key="2">
    <source>
        <dbReference type="EMBL" id="MBB3117285.1"/>
    </source>
</evidence>
<organism evidence="2 3">
    <name type="scientific">Pseudoduganella violacea</name>
    <dbReference type="NCBI Taxonomy" id="1715466"/>
    <lineage>
        <taxon>Bacteria</taxon>
        <taxon>Pseudomonadati</taxon>
        <taxon>Pseudomonadota</taxon>
        <taxon>Betaproteobacteria</taxon>
        <taxon>Burkholderiales</taxon>
        <taxon>Oxalobacteraceae</taxon>
        <taxon>Telluria group</taxon>
        <taxon>Pseudoduganella</taxon>
    </lineage>
</organism>
<evidence type="ECO:0000256" key="1">
    <source>
        <dbReference type="SAM" id="Phobius"/>
    </source>
</evidence>
<dbReference type="Pfam" id="PF12365">
    <property type="entry name" value="DUF3649"/>
    <property type="match status" value="1"/>
</dbReference>
<dbReference type="EMBL" id="JACHXD010000001">
    <property type="protein sequence ID" value="MBB3117285.1"/>
    <property type="molecule type" value="Genomic_DNA"/>
</dbReference>
<feature type="transmembrane region" description="Helical" evidence="1">
    <location>
        <begin position="29"/>
        <end position="49"/>
    </location>
</feature>
<accession>A0A7W5B7I9</accession>
<feature type="transmembrane region" description="Helical" evidence="1">
    <location>
        <begin position="61"/>
        <end position="81"/>
    </location>
</feature>
<sequence>MKPTHAAASQSRSLLQALRQPHPTLSRTLAALVGGYLFASAAGVLLTALSLVPHESPEHAMLGGGLLGLAMYAIDITWAFGTRSVRRAWAGLLLGSVLLAVPGLLLTMRGGAA</sequence>
<gene>
    <name evidence="2" type="ORF">FHS03_000304</name>
</gene>
<protein>
    <recommendedName>
        <fullName evidence="4">DUF3649 domain-containing protein</fullName>
    </recommendedName>
</protein>
<keyword evidence="1" id="KW-0472">Membrane</keyword>
<dbReference type="AlphaFoldDB" id="A0A7W5B7I9"/>
<dbReference type="InterPro" id="IPR022109">
    <property type="entry name" value="DUF3649"/>
</dbReference>
<keyword evidence="1" id="KW-1133">Transmembrane helix</keyword>
<comment type="caution">
    <text evidence="2">The sequence shown here is derived from an EMBL/GenBank/DDBJ whole genome shotgun (WGS) entry which is preliminary data.</text>
</comment>
<keyword evidence="1" id="KW-0812">Transmembrane</keyword>
<proteinExistence type="predicted"/>
<dbReference type="RefSeq" id="WP_229426013.1">
    <property type="nucleotide sequence ID" value="NZ_JACHXD010000001.1"/>
</dbReference>
<evidence type="ECO:0008006" key="4">
    <source>
        <dbReference type="Google" id="ProtNLM"/>
    </source>
</evidence>
<keyword evidence="3" id="KW-1185">Reference proteome</keyword>
<name>A0A7W5B7I9_9BURK</name>